<gene>
    <name evidence="3" type="ORF">ENK01_03765</name>
</gene>
<name>A0A7V5NXG1_9PROT</name>
<dbReference type="PROSITE" id="PS50405">
    <property type="entry name" value="GST_CTER"/>
    <property type="match status" value="1"/>
</dbReference>
<reference evidence="3" key="1">
    <citation type="journal article" date="2020" name="mSystems">
        <title>Genome- and Community-Level Interaction Insights into Carbon Utilization and Element Cycling Functions of Hydrothermarchaeota in Hydrothermal Sediment.</title>
        <authorList>
            <person name="Zhou Z."/>
            <person name="Liu Y."/>
            <person name="Xu W."/>
            <person name="Pan J."/>
            <person name="Luo Z.H."/>
            <person name="Li M."/>
        </authorList>
    </citation>
    <scope>NUCLEOTIDE SEQUENCE [LARGE SCALE GENOMIC DNA]</scope>
    <source>
        <strain evidence="3">HyVt-538</strain>
    </source>
</reference>
<dbReference type="InterPro" id="IPR040079">
    <property type="entry name" value="Glutathione_S-Trfase"/>
</dbReference>
<comment type="caution">
    <text evidence="3">The sequence shown here is derived from an EMBL/GenBank/DDBJ whole genome shotgun (WGS) entry which is preliminary data.</text>
</comment>
<dbReference type="SFLD" id="SFLDS00019">
    <property type="entry name" value="Glutathione_Transferase_(cytos"/>
    <property type="match status" value="1"/>
</dbReference>
<dbReference type="SUPFAM" id="SSF52833">
    <property type="entry name" value="Thioredoxin-like"/>
    <property type="match status" value="1"/>
</dbReference>
<feature type="domain" description="GST C-terminal" evidence="2">
    <location>
        <begin position="90"/>
        <end position="208"/>
    </location>
</feature>
<dbReference type="InterPro" id="IPR004045">
    <property type="entry name" value="Glutathione_S-Trfase_N"/>
</dbReference>
<accession>A0A7V5NXG1</accession>
<evidence type="ECO:0000313" key="3">
    <source>
        <dbReference type="EMBL" id="HHI89049.1"/>
    </source>
</evidence>
<dbReference type="SUPFAM" id="SSF47616">
    <property type="entry name" value="GST C-terminal domain-like"/>
    <property type="match status" value="1"/>
</dbReference>
<dbReference type="PANTHER" id="PTHR44051">
    <property type="entry name" value="GLUTATHIONE S-TRANSFERASE-RELATED"/>
    <property type="match status" value="1"/>
</dbReference>
<dbReference type="Proteomes" id="UP000885806">
    <property type="component" value="Unassembled WGS sequence"/>
</dbReference>
<dbReference type="PROSITE" id="PS50404">
    <property type="entry name" value="GST_NTER"/>
    <property type="match status" value="1"/>
</dbReference>
<evidence type="ECO:0000259" key="1">
    <source>
        <dbReference type="PROSITE" id="PS50404"/>
    </source>
</evidence>
<evidence type="ECO:0000259" key="2">
    <source>
        <dbReference type="PROSITE" id="PS50405"/>
    </source>
</evidence>
<dbReference type="SFLD" id="SFLDG01150">
    <property type="entry name" value="Main.1:_Beta-like"/>
    <property type="match status" value="1"/>
</dbReference>
<dbReference type="PANTHER" id="PTHR44051:SF21">
    <property type="entry name" value="GLUTATHIONE S-TRANSFERASE FAMILY PROTEIN"/>
    <property type="match status" value="1"/>
</dbReference>
<dbReference type="AlphaFoldDB" id="A0A7V5NXG1"/>
<protein>
    <submittedName>
        <fullName evidence="3">Glutathione S-transferase family protein</fullName>
    </submittedName>
</protein>
<dbReference type="EMBL" id="DROP01000252">
    <property type="protein sequence ID" value="HHI89049.1"/>
    <property type="molecule type" value="Genomic_DNA"/>
</dbReference>
<dbReference type="Pfam" id="PF13410">
    <property type="entry name" value="GST_C_2"/>
    <property type="match status" value="1"/>
</dbReference>
<feature type="domain" description="GST N-terminal" evidence="1">
    <location>
        <begin position="3"/>
        <end position="84"/>
    </location>
</feature>
<dbReference type="InterPro" id="IPR036282">
    <property type="entry name" value="Glutathione-S-Trfase_C_sf"/>
</dbReference>
<organism evidence="3">
    <name type="scientific">Hellea balneolensis</name>
    <dbReference type="NCBI Taxonomy" id="287478"/>
    <lineage>
        <taxon>Bacteria</taxon>
        <taxon>Pseudomonadati</taxon>
        <taxon>Pseudomonadota</taxon>
        <taxon>Alphaproteobacteria</taxon>
        <taxon>Maricaulales</taxon>
        <taxon>Robiginitomaculaceae</taxon>
        <taxon>Hellea</taxon>
    </lineage>
</organism>
<proteinExistence type="predicted"/>
<dbReference type="InterPro" id="IPR036249">
    <property type="entry name" value="Thioredoxin-like_sf"/>
</dbReference>
<dbReference type="SFLD" id="SFLDG00358">
    <property type="entry name" value="Main_(cytGST)"/>
    <property type="match status" value="1"/>
</dbReference>
<dbReference type="Gene3D" id="1.20.1050.10">
    <property type="match status" value="1"/>
</dbReference>
<sequence length="208" mass="23930">MSTAEITVYHLPRARSLRVLWLLEELGLPYRVDVLDFVPGKFGGESYTKIHPLNKVPAIKDGETIMYESVAIMQYIMDRYAPGQLRPDVRDPDYGTYLQFLHYGESTLAPVIASLMYQRHFFPPEQRCPQIEAWAEVELAKVLTLLEDQLADHDYILKSGFSAADISVGYCLLLARIARAHAQLTDRIQEYWETLTDRDAWHRISAIK</sequence>
<dbReference type="CDD" id="cd03046">
    <property type="entry name" value="GST_N_GTT1_like"/>
    <property type="match status" value="1"/>
</dbReference>
<dbReference type="Gene3D" id="3.40.30.10">
    <property type="entry name" value="Glutaredoxin"/>
    <property type="match status" value="1"/>
</dbReference>
<dbReference type="InterPro" id="IPR010987">
    <property type="entry name" value="Glutathione-S-Trfase_C-like"/>
</dbReference>
<dbReference type="Pfam" id="PF02798">
    <property type="entry name" value="GST_N"/>
    <property type="match status" value="1"/>
</dbReference>